<dbReference type="Proteomes" id="UP000265663">
    <property type="component" value="Unassembled WGS sequence"/>
</dbReference>
<evidence type="ECO:0000313" key="1">
    <source>
        <dbReference type="EMBL" id="RMZ67799.1"/>
    </source>
</evidence>
<dbReference type="EMBL" id="KE747814">
    <property type="protein sequence ID" value="RMZ67799.1"/>
    <property type="molecule type" value="Genomic_DNA"/>
</dbReference>
<organism evidence="1 2">
    <name type="scientific">Pyrenophora seminiperda CCB06</name>
    <dbReference type="NCBI Taxonomy" id="1302712"/>
    <lineage>
        <taxon>Eukaryota</taxon>
        <taxon>Fungi</taxon>
        <taxon>Dikarya</taxon>
        <taxon>Ascomycota</taxon>
        <taxon>Pezizomycotina</taxon>
        <taxon>Dothideomycetes</taxon>
        <taxon>Pleosporomycetidae</taxon>
        <taxon>Pleosporales</taxon>
        <taxon>Pleosporineae</taxon>
        <taxon>Pleosporaceae</taxon>
        <taxon>Pyrenophora</taxon>
    </lineage>
</organism>
<name>A0A3M7M031_9PLEO</name>
<proteinExistence type="predicted"/>
<keyword evidence="2" id="KW-1185">Reference proteome</keyword>
<reference evidence="1 2" key="1">
    <citation type="journal article" date="2014" name="PLoS ONE">
        <title>De novo Genome Assembly of the Fungal Plant Pathogen Pyrenophora semeniperda.</title>
        <authorList>
            <person name="Soliai M.M."/>
            <person name="Meyer S.E."/>
            <person name="Udall J.A."/>
            <person name="Elzinga D.E."/>
            <person name="Hermansen R.A."/>
            <person name="Bodily P.M."/>
            <person name="Hart A.A."/>
            <person name="Coleman C.E."/>
        </authorList>
    </citation>
    <scope>NUCLEOTIDE SEQUENCE [LARGE SCALE GENOMIC DNA]</scope>
    <source>
        <strain evidence="1 2">CCB06</strain>
        <tissue evidence="1">Mycelium</tissue>
    </source>
</reference>
<sequence length="25" mass="2978">MSKRIEYSLRILHYSLYANHVSPLS</sequence>
<protein>
    <submittedName>
        <fullName evidence="1">Uncharacterized protein</fullName>
    </submittedName>
</protein>
<gene>
    <name evidence="1" type="ORF">GMOD_00003826</name>
</gene>
<dbReference type="AlphaFoldDB" id="A0A3M7M031"/>
<evidence type="ECO:0000313" key="2">
    <source>
        <dbReference type="Proteomes" id="UP000265663"/>
    </source>
</evidence>
<accession>A0A3M7M031</accession>